<evidence type="ECO:0000313" key="2">
    <source>
        <dbReference type="Proteomes" id="UP000005546"/>
    </source>
</evidence>
<dbReference type="EMBL" id="AFBR01000028">
    <property type="protein sequence ID" value="EGG55242.1"/>
    <property type="molecule type" value="Genomic_DNA"/>
</dbReference>
<dbReference type="AlphaFoldDB" id="F3QSF5"/>
<dbReference type="HOGENOM" id="CLU_3171267_0_0_10"/>
<sequence length="47" mass="5555">MPCSYEKIYAFFILSEGNFRLERRMQKSSTPECLLHSGVEHIHIRSL</sequence>
<organism evidence="1 2">
    <name type="scientific">Paraprevotella xylaniphila YIT 11841</name>
    <dbReference type="NCBI Taxonomy" id="762982"/>
    <lineage>
        <taxon>Bacteria</taxon>
        <taxon>Pseudomonadati</taxon>
        <taxon>Bacteroidota</taxon>
        <taxon>Bacteroidia</taxon>
        <taxon>Bacteroidales</taxon>
        <taxon>Prevotellaceae</taxon>
        <taxon>Paraprevotella</taxon>
    </lineage>
</organism>
<reference evidence="1 2" key="1">
    <citation type="submission" date="2011-02" db="EMBL/GenBank/DDBJ databases">
        <authorList>
            <person name="Weinstock G."/>
            <person name="Sodergren E."/>
            <person name="Clifton S."/>
            <person name="Fulton L."/>
            <person name="Fulton B."/>
            <person name="Courtney L."/>
            <person name="Fronick C."/>
            <person name="Harrison M."/>
            <person name="Strong C."/>
            <person name="Farmer C."/>
            <person name="Delahaunty K."/>
            <person name="Markovic C."/>
            <person name="Hall O."/>
            <person name="Minx P."/>
            <person name="Tomlinson C."/>
            <person name="Mitreva M."/>
            <person name="Hou S."/>
            <person name="Chen J."/>
            <person name="Wollam A."/>
            <person name="Pepin K.H."/>
            <person name="Johnson M."/>
            <person name="Bhonagiri V."/>
            <person name="Zhang X."/>
            <person name="Suruliraj S."/>
            <person name="Warren W."/>
            <person name="Chinwalla A."/>
            <person name="Mardis E.R."/>
            <person name="Wilson R.K."/>
        </authorList>
    </citation>
    <scope>NUCLEOTIDE SEQUENCE [LARGE SCALE GENOMIC DNA]</scope>
    <source>
        <strain evidence="1 2">YIT 11841</strain>
    </source>
</reference>
<name>F3QSF5_9BACT</name>
<accession>F3QSF5</accession>
<comment type="caution">
    <text evidence="1">The sequence shown here is derived from an EMBL/GenBank/DDBJ whole genome shotgun (WGS) entry which is preliminary data.</text>
</comment>
<gene>
    <name evidence="1" type="ORF">HMPREF9442_01113</name>
</gene>
<proteinExistence type="predicted"/>
<keyword evidence="2" id="KW-1185">Reference proteome</keyword>
<evidence type="ECO:0000313" key="1">
    <source>
        <dbReference type="EMBL" id="EGG55242.1"/>
    </source>
</evidence>
<dbReference type="Proteomes" id="UP000005546">
    <property type="component" value="Unassembled WGS sequence"/>
</dbReference>
<protein>
    <submittedName>
        <fullName evidence="1">Uncharacterized protein</fullName>
    </submittedName>
</protein>